<feature type="compositionally biased region" description="Polar residues" evidence="3">
    <location>
        <begin position="143"/>
        <end position="163"/>
    </location>
</feature>
<keyword evidence="2" id="KW-0804">Transcription</keyword>
<dbReference type="PROSITE" id="PS50888">
    <property type="entry name" value="BHLH"/>
    <property type="match status" value="1"/>
</dbReference>
<evidence type="ECO:0000313" key="6">
    <source>
        <dbReference type="RefSeq" id="XP_010275475.2"/>
    </source>
</evidence>
<dbReference type="GeneID" id="104610514"/>
<gene>
    <name evidence="6 7" type="primary">LOC104610514</name>
</gene>
<dbReference type="Pfam" id="PF23173">
    <property type="entry name" value="bHLH_SAC51"/>
    <property type="match status" value="1"/>
</dbReference>
<evidence type="ECO:0000313" key="5">
    <source>
        <dbReference type="Proteomes" id="UP000189703"/>
    </source>
</evidence>
<proteinExistence type="predicted"/>
<dbReference type="InterPro" id="IPR036638">
    <property type="entry name" value="HLH_DNA-bd_sf"/>
</dbReference>
<dbReference type="InterPro" id="IPR037546">
    <property type="entry name" value="SAC51-like"/>
</dbReference>
<dbReference type="RefSeq" id="XP_010275475.2">
    <property type="nucleotide sequence ID" value="XM_010277173.2"/>
</dbReference>
<dbReference type="Gene3D" id="4.10.280.10">
    <property type="entry name" value="Helix-loop-helix DNA-binding domain"/>
    <property type="match status" value="1"/>
</dbReference>
<dbReference type="OrthoDB" id="1921805at2759"/>
<dbReference type="SMART" id="SM00353">
    <property type="entry name" value="HLH"/>
    <property type="match status" value="1"/>
</dbReference>
<dbReference type="AlphaFoldDB" id="A0A1U8B3R9"/>
<keyword evidence="5" id="KW-1185">Reference proteome</keyword>
<name>A0A1U8B3R9_NELNU</name>
<feature type="region of interest" description="Disordered" evidence="3">
    <location>
        <begin position="132"/>
        <end position="173"/>
    </location>
</feature>
<organism evidence="5 7">
    <name type="scientific">Nelumbo nucifera</name>
    <name type="common">Sacred lotus</name>
    <dbReference type="NCBI Taxonomy" id="4432"/>
    <lineage>
        <taxon>Eukaryota</taxon>
        <taxon>Viridiplantae</taxon>
        <taxon>Streptophyta</taxon>
        <taxon>Embryophyta</taxon>
        <taxon>Tracheophyta</taxon>
        <taxon>Spermatophyta</taxon>
        <taxon>Magnoliopsida</taxon>
        <taxon>Proteales</taxon>
        <taxon>Nelumbonaceae</taxon>
        <taxon>Nelumbo</taxon>
    </lineage>
</organism>
<dbReference type="PANTHER" id="PTHR36066:SF11">
    <property type="entry name" value="TRANSCRIPTION FACTOR BHLH144"/>
    <property type="match status" value="1"/>
</dbReference>
<evidence type="ECO:0000313" key="7">
    <source>
        <dbReference type="RefSeq" id="XP_010275483.2"/>
    </source>
</evidence>
<keyword evidence="1" id="KW-0805">Transcription regulation</keyword>
<dbReference type="SMR" id="A0A1U8B3R9"/>
<accession>A0A1U8B3R9</accession>
<evidence type="ECO:0000256" key="1">
    <source>
        <dbReference type="ARBA" id="ARBA00023015"/>
    </source>
</evidence>
<dbReference type="GO" id="GO:0046983">
    <property type="term" value="F:protein dimerization activity"/>
    <property type="evidence" value="ECO:0007669"/>
    <property type="project" value="InterPro"/>
</dbReference>
<sequence length="241" mass="26456">MQGDQHFYPRKVVPPLAYQVSGSCMFNAPVAPFLGATLPPCLNQGAPIHGFEFQPSEVCPRNFIIFDQTGNKNRIMFHPALANKFSCPGFEICGTQIEDNGARKDIDKDNIESITPLKEDTEDINALLSLEEEEQEDGDVISTARTHGSYSSNSPDSCSTYGSKPSKRRLSSSIQNPFCGSGSSCNSETKRLRMKKMIKALRGIVPGGKQMSTVSVLDEAVRYLKSLKVEVKKLGIGNFKN</sequence>
<protein>
    <submittedName>
        <fullName evidence="6 7">Transcription factor bHLH144-like</fullName>
    </submittedName>
</protein>
<evidence type="ECO:0000256" key="3">
    <source>
        <dbReference type="SAM" id="MobiDB-lite"/>
    </source>
</evidence>
<dbReference type="SUPFAM" id="SSF47459">
    <property type="entry name" value="HLH, helix-loop-helix DNA-binding domain"/>
    <property type="match status" value="1"/>
</dbReference>
<dbReference type="KEGG" id="nnu:104610514"/>
<dbReference type="RefSeq" id="XP_010275483.2">
    <property type="nucleotide sequence ID" value="XM_010277181.2"/>
</dbReference>
<dbReference type="Proteomes" id="UP000189703">
    <property type="component" value="Unplaced"/>
</dbReference>
<dbReference type="OMA" id="YDAGGYN"/>
<feature type="domain" description="BHLH" evidence="4">
    <location>
        <begin position="178"/>
        <end position="227"/>
    </location>
</feature>
<evidence type="ECO:0000259" key="4">
    <source>
        <dbReference type="PROSITE" id="PS50888"/>
    </source>
</evidence>
<dbReference type="InterPro" id="IPR011598">
    <property type="entry name" value="bHLH_dom"/>
</dbReference>
<evidence type="ECO:0000256" key="2">
    <source>
        <dbReference type="ARBA" id="ARBA00023163"/>
    </source>
</evidence>
<reference evidence="6 7" key="1">
    <citation type="submission" date="2025-04" db="UniProtKB">
        <authorList>
            <consortium name="RefSeq"/>
        </authorList>
    </citation>
    <scope>IDENTIFICATION</scope>
</reference>
<dbReference type="PANTHER" id="PTHR36066">
    <property type="entry name" value="TRANSCRIPTION FACTOR BHLH145"/>
    <property type="match status" value="1"/>
</dbReference>
<dbReference type="eggNOG" id="ENOG502R4DP">
    <property type="taxonomic scope" value="Eukaryota"/>
</dbReference>